<reference evidence="8" key="1">
    <citation type="submission" date="2016-09" db="EMBL/GenBank/DDBJ databases">
        <authorList>
            <person name="Varghese N."/>
            <person name="Submissions S."/>
        </authorList>
    </citation>
    <scope>NUCLEOTIDE SEQUENCE [LARGE SCALE GENOMIC DNA]</scope>
    <source>
        <strain evidence="8">25nlg</strain>
    </source>
</reference>
<evidence type="ECO:0000256" key="5">
    <source>
        <dbReference type="ARBA" id="ARBA00023136"/>
    </source>
</evidence>
<dbReference type="OrthoDB" id="8075495at2"/>
<comment type="subcellular location">
    <subcellularLocation>
        <location evidence="1">Membrane</location>
        <topology evidence="1">Multi-pass membrane protein</topology>
    </subcellularLocation>
</comment>
<dbReference type="RefSeq" id="WP_090776263.1">
    <property type="nucleotide sequence ID" value="NZ_FMYM01000009.1"/>
</dbReference>
<name>A0A1G6M4T9_9BACI</name>
<feature type="transmembrane region" description="Helical" evidence="6">
    <location>
        <begin position="71"/>
        <end position="89"/>
    </location>
</feature>
<keyword evidence="4 6" id="KW-1133">Transmembrane helix</keyword>
<dbReference type="STRING" id="1464122.SAMN05421737_10995"/>
<evidence type="ECO:0000256" key="6">
    <source>
        <dbReference type="SAM" id="Phobius"/>
    </source>
</evidence>
<feature type="transmembrane region" description="Helical" evidence="6">
    <location>
        <begin position="119"/>
        <end position="141"/>
    </location>
</feature>
<dbReference type="EMBL" id="FMYM01000009">
    <property type="protein sequence ID" value="SDC50562.1"/>
    <property type="molecule type" value="Genomic_DNA"/>
</dbReference>
<dbReference type="CDD" id="cd16914">
    <property type="entry name" value="EcfT"/>
    <property type="match status" value="1"/>
</dbReference>
<sequence>MKAHTMLLGRYIPGDSFVHTLDARVKLLSAFLFSLALFAINGALAFIVATIAVALGWHLSGVSWRILMKTFKLLGIFLFIFFMMQVVFVRTGEELVTIFSFPLYKEGVFGGLRVVWRTLLLFIAATLLTVTTLPLQLTSAFERLCMPLKKARVPVSELALVMSVAIRFLPTLAEELEKMVRAQTARGVVIRDQPLRRRVRTISFLLVPLMVRSLKRAEELAQAMEARGYVPGKHRTMWKKMKWTKRDTLTLLLSFVLIVVMISL</sequence>
<keyword evidence="3 6" id="KW-0812">Transmembrane</keyword>
<proteinExistence type="predicted"/>
<gene>
    <name evidence="7" type="ORF">SAMN05421737_10995</name>
</gene>
<evidence type="ECO:0000256" key="2">
    <source>
        <dbReference type="ARBA" id="ARBA00022475"/>
    </source>
</evidence>
<dbReference type="Proteomes" id="UP000242662">
    <property type="component" value="Unassembled WGS sequence"/>
</dbReference>
<dbReference type="InterPro" id="IPR051611">
    <property type="entry name" value="ECF_transporter_component"/>
</dbReference>
<dbReference type="PANTHER" id="PTHR34857:SF2">
    <property type="entry name" value="SLL0384 PROTEIN"/>
    <property type="match status" value="1"/>
</dbReference>
<keyword evidence="5 6" id="KW-0472">Membrane</keyword>
<keyword evidence="8" id="KW-1185">Reference proteome</keyword>
<dbReference type="PANTHER" id="PTHR34857">
    <property type="entry name" value="SLL0384 PROTEIN"/>
    <property type="match status" value="1"/>
</dbReference>
<evidence type="ECO:0000313" key="7">
    <source>
        <dbReference type="EMBL" id="SDC50562.1"/>
    </source>
</evidence>
<accession>A0A1G6M4T9</accession>
<feature type="transmembrane region" description="Helical" evidence="6">
    <location>
        <begin position="243"/>
        <end position="262"/>
    </location>
</feature>
<protein>
    <submittedName>
        <fullName evidence="7">Energy-coupling factor transport system permease protein</fullName>
    </submittedName>
</protein>
<evidence type="ECO:0000256" key="1">
    <source>
        <dbReference type="ARBA" id="ARBA00004141"/>
    </source>
</evidence>
<evidence type="ECO:0000256" key="4">
    <source>
        <dbReference type="ARBA" id="ARBA00022989"/>
    </source>
</evidence>
<feature type="transmembrane region" description="Helical" evidence="6">
    <location>
        <begin position="31"/>
        <end position="59"/>
    </location>
</feature>
<dbReference type="InterPro" id="IPR003339">
    <property type="entry name" value="ABC/ECF_trnsptr_transmembrane"/>
</dbReference>
<keyword evidence="2" id="KW-1003">Cell membrane</keyword>
<organism evidence="7 8">
    <name type="scientific">Shouchella lonarensis</name>
    <dbReference type="NCBI Taxonomy" id="1464122"/>
    <lineage>
        <taxon>Bacteria</taxon>
        <taxon>Bacillati</taxon>
        <taxon>Bacillota</taxon>
        <taxon>Bacilli</taxon>
        <taxon>Bacillales</taxon>
        <taxon>Bacillaceae</taxon>
        <taxon>Shouchella</taxon>
    </lineage>
</organism>
<evidence type="ECO:0000313" key="8">
    <source>
        <dbReference type="Proteomes" id="UP000242662"/>
    </source>
</evidence>
<evidence type="ECO:0000256" key="3">
    <source>
        <dbReference type="ARBA" id="ARBA00022692"/>
    </source>
</evidence>
<dbReference type="Pfam" id="PF02361">
    <property type="entry name" value="CbiQ"/>
    <property type="match status" value="1"/>
</dbReference>
<dbReference type="AlphaFoldDB" id="A0A1G6M4T9"/>
<dbReference type="GO" id="GO:0005886">
    <property type="term" value="C:plasma membrane"/>
    <property type="evidence" value="ECO:0007669"/>
    <property type="project" value="UniProtKB-ARBA"/>
</dbReference>